<evidence type="ECO:0000313" key="13">
    <source>
        <dbReference type="EMBL" id="TRX41515.1"/>
    </source>
</evidence>
<protein>
    <recommendedName>
        <fullName evidence="11">Molybdopterin molybdenumtransferase</fullName>
        <ecNumber evidence="11">2.10.1.1</ecNumber>
    </recommendedName>
</protein>
<dbReference type="PANTHER" id="PTHR10192:SF5">
    <property type="entry name" value="GEPHYRIN"/>
    <property type="match status" value="1"/>
</dbReference>
<dbReference type="UniPathway" id="UPA00344"/>
<dbReference type="PANTHER" id="PTHR10192">
    <property type="entry name" value="MOLYBDOPTERIN BIOSYNTHESIS PROTEIN"/>
    <property type="match status" value="1"/>
</dbReference>
<dbReference type="Gene3D" id="2.170.190.11">
    <property type="entry name" value="Molybdopterin biosynthesis moea protein, domain 3"/>
    <property type="match status" value="1"/>
</dbReference>
<name>A0A553E957_9FLAO</name>
<dbReference type="InterPro" id="IPR036135">
    <property type="entry name" value="MoeA_linker/N_sf"/>
</dbReference>
<comment type="catalytic activity">
    <reaction evidence="10">
        <text>adenylyl-molybdopterin + molybdate = Mo-molybdopterin + AMP + H(+)</text>
        <dbReference type="Rhea" id="RHEA:35047"/>
        <dbReference type="ChEBI" id="CHEBI:15378"/>
        <dbReference type="ChEBI" id="CHEBI:36264"/>
        <dbReference type="ChEBI" id="CHEBI:62727"/>
        <dbReference type="ChEBI" id="CHEBI:71302"/>
        <dbReference type="ChEBI" id="CHEBI:456215"/>
        <dbReference type="EC" id="2.10.1.1"/>
    </reaction>
</comment>
<comment type="similarity">
    <text evidence="4 11">Belongs to the MoeA family.</text>
</comment>
<dbReference type="SMART" id="SM00852">
    <property type="entry name" value="MoCF_biosynth"/>
    <property type="match status" value="1"/>
</dbReference>
<dbReference type="InterPro" id="IPR036688">
    <property type="entry name" value="MoeA_C_domain_IV_sf"/>
</dbReference>
<evidence type="ECO:0000256" key="5">
    <source>
        <dbReference type="ARBA" id="ARBA00022505"/>
    </source>
</evidence>
<dbReference type="GO" id="GO:0046872">
    <property type="term" value="F:metal ion binding"/>
    <property type="evidence" value="ECO:0007669"/>
    <property type="project" value="UniProtKB-UniRule"/>
</dbReference>
<dbReference type="Proteomes" id="UP000316371">
    <property type="component" value="Unassembled WGS sequence"/>
</dbReference>
<dbReference type="SUPFAM" id="SSF63882">
    <property type="entry name" value="MoeA N-terminal region -like"/>
    <property type="match status" value="1"/>
</dbReference>
<dbReference type="Pfam" id="PF00994">
    <property type="entry name" value="MoCF_biosynth"/>
    <property type="match status" value="1"/>
</dbReference>
<dbReference type="FunFam" id="3.40.980.10:FF:000004">
    <property type="entry name" value="Molybdopterin molybdenumtransferase"/>
    <property type="match status" value="1"/>
</dbReference>
<evidence type="ECO:0000313" key="14">
    <source>
        <dbReference type="Proteomes" id="UP000316371"/>
    </source>
</evidence>
<reference evidence="13 14" key="1">
    <citation type="submission" date="2019-07" db="EMBL/GenBank/DDBJ databases">
        <title>Novel species of Flavobacterium.</title>
        <authorList>
            <person name="Liu Q."/>
            <person name="Xin Y.-H."/>
        </authorList>
    </citation>
    <scope>NUCLEOTIDE SEQUENCE [LARGE SCALE GENOMIC DNA]</scope>
    <source>
        <strain evidence="13 14">LB1R34</strain>
    </source>
</reference>
<dbReference type="Gene3D" id="3.40.980.10">
    <property type="entry name" value="MoaB/Mog-like domain"/>
    <property type="match status" value="1"/>
</dbReference>
<accession>A0A553E957</accession>
<dbReference type="SUPFAM" id="SSF63867">
    <property type="entry name" value="MoeA C-terminal domain-like"/>
    <property type="match status" value="1"/>
</dbReference>
<comment type="cofactor">
    <cofactor evidence="1 11">
        <name>Mg(2+)</name>
        <dbReference type="ChEBI" id="CHEBI:18420"/>
    </cofactor>
</comment>
<keyword evidence="6 11" id="KW-0808">Transferase</keyword>
<dbReference type="InterPro" id="IPR036425">
    <property type="entry name" value="MoaB/Mog-like_dom_sf"/>
</dbReference>
<dbReference type="OrthoDB" id="9804758at2"/>
<dbReference type="SUPFAM" id="SSF53218">
    <property type="entry name" value="Molybdenum cofactor biosynthesis proteins"/>
    <property type="match status" value="1"/>
</dbReference>
<dbReference type="EMBL" id="VJZT01000003">
    <property type="protein sequence ID" value="TRX41515.1"/>
    <property type="molecule type" value="Genomic_DNA"/>
</dbReference>
<dbReference type="RefSeq" id="WP_144255701.1">
    <property type="nucleotide sequence ID" value="NZ_VJZT01000003.1"/>
</dbReference>
<organism evidence="13 14">
    <name type="scientific">Flavobacterium restrictum</name>
    <dbReference type="NCBI Taxonomy" id="2594428"/>
    <lineage>
        <taxon>Bacteria</taxon>
        <taxon>Pseudomonadati</taxon>
        <taxon>Bacteroidota</taxon>
        <taxon>Flavobacteriia</taxon>
        <taxon>Flavobacteriales</taxon>
        <taxon>Flavobacteriaceae</taxon>
        <taxon>Flavobacterium</taxon>
    </lineage>
</organism>
<dbReference type="GO" id="GO:0061599">
    <property type="term" value="F:molybdopterin molybdotransferase activity"/>
    <property type="evidence" value="ECO:0007669"/>
    <property type="project" value="UniProtKB-UniRule"/>
</dbReference>
<dbReference type="InterPro" id="IPR001453">
    <property type="entry name" value="MoaB/Mog_dom"/>
</dbReference>
<evidence type="ECO:0000256" key="9">
    <source>
        <dbReference type="ARBA" id="ARBA00023150"/>
    </source>
</evidence>
<evidence type="ECO:0000256" key="6">
    <source>
        <dbReference type="ARBA" id="ARBA00022679"/>
    </source>
</evidence>
<comment type="caution">
    <text evidence="13">The sequence shown here is derived from an EMBL/GenBank/DDBJ whole genome shotgun (WGS) entry which is preliminary data.</text>
</comment>
<evidence type="ECO:0000256" key="3">
    <source>
        <dbReference type="ARBA" id="ARBA00005046"/>
    </source>
</evidence>
<keyword evidence="5 11" id="KW-0500">Molybdenum</keyword>
<evidence type="ECO:0000256" key="11">
    <source>
        <dbReference type="RuleBase" id="RU365090"/>
    </source>
</evidence>
<proteinExistence type="inferred from homology"/>
<evidence type="ECO:0000256" key="1">
    <source>
        <dbReference type="ARBA" id="ARBA00001946"/>
    </source>
</evidence>
<dbReference type="Gene3D" id="3.90.105.10">
    <property type="entry name" value="Molybdopterin biosynthesis moea protein, domain 2"/>
    <property type="match status" value="1"/>
</dbReference>
<dbReference type="GO" id="GO:0006777">
    <property type="term" value="P:Mo-molybdopterin cofactor biosynthetic process"/>
    <property type="evidence" value="ECO:0007669"/>
    <property type="project" value="UniProtKB-UniRule"/>
</dbReference>
<dbReference type="Pfam" id="PF03454">
    <property type="entry name" value="MoeA_C"/>
    <property type="match status" value="1"/>
</dbReference>
<keyword evidence="8 11" id="KW-0460">Magnesium</keyword>
<evidence type="ECO:0000259" key="12">
    <source>
        <dbReference type="SMART" id="SM00852"/>
    </source>
</evidence>
<evidence type="ECO:0000256" key="8">
    <source>
        <dbReference type="ARBA" id="ARBA00022842"/>
    </source>
</evidence>
<dbReference type="NCBIfam" id="TIGR00177">
    <property type="entry name" value="molyb_syn"/>
    <property type="match status" value="1"/>
</dbReference>
<dbReference type="Pfam" id="PF03453">
    <property type="entry name" value="MoeA_N"/>
    <property type="match status" value="1"/>
</dbReference>
<dbReference type="EC" id="2.10.1.1" evidence="11"/>
<dbReference type="AlphaFoldDB" id="A0A553E957"/>
<feature type="domain" description="MoaB/Mog" evidence="12">
    <location>
        <begin position="171"/>
        <end position="309"/>
    </location>
</feature>
<dbReference type="InterPro" id="IPR005111">
    <property type="entry name" value="MoeA_C_domain_IV"/>
</dbReference>
<evidence type="ECO:0000256" key="7">
    <source>
        <dbReference type="ARBA" id="ARBA00022723"/>
    </source>
</evidence>
<dbReference type="CDD" id="cd00887">
    <property type="entry name" value="MoeA"/>
    <property type="match status" value="1"/>
</dbReference>
<sequence length="390" mass="41720">MISVQDAFSVLQDMVRVMPPIDLPLAQARKHVLSETVFSTINMPPFRQSAMDGFAVALHDSLTYEIIGEIKAGDGHQVALLAGQAVKIFTGAAVPDSAQAVIQIEKVTAANGVLQLQETPRMAQNIRPIGEQIAAGDLALTKGTLLNAAAIGFLAGLGFTSVEVFQKPKVGIVVTGNELSKPGTPLEYGKVYESNGIMLATALQDAFIENTTLYEVNDDFENTKNTLEEALTVNDVVLVSGGISVGDYDFVAQALRELQVATLFYKVNQKPGKPLFAGKLEDKIVFALPGNPAACMTCFYVYVLPTLAVLSGQKANYNQSVFLPLAHDYSVHNSRCQFLKATITGNIASVLSHQASSMLNSFAIASGLIYVPNGTYELKKGDAVAVYLVL</sequence>
<dbReference type="InterPro" id="IPR038987">
    <property type="entry name" value="MoeA-like"/>
</dbReference>
<dbReference type="InterPro" id="IPR005110">
    <property type="entry name" value="MoeA_linker/N"/>
</dbReference>
<dbReference type="Gene3D" id="2.40.340.10">
    <property type="entry name" value="MoeA, C-terminal, domain IV"/>
    <property type="match status" value="1"/>
</dbReference>
<dbReference type="NCBIfam" id="NF045515">
    <property type="entry name" value="Glp_gephyrin"/>
    <property type="match status" value="1"/>
</dbReference>
<evidence type="ECO:0000256" key="2">
    <source>
        <dbReference type="ARBA" id="ARBA00002901"/>
    </source>
</evidence>
<comment type="function">
    <text evidence="2 11">Catalyzes the insertion of molybdate into adenylated molybdopterin with the concomitant release of AMP.</text>
</comment>
<gene>
    <name evidence="13" type="ORF">FNW21_05305</name>
</gene>
<comment type="pathway">
    <text evidence="3 11">Cofactor biosynthesis; molybdopterin biosynthesis.</text>
</comment>
<keyword evidence="7 11" id="KW-0479">Metal-binding</keyword>
<keyword evidence="9 11" id="KW-0501">Molybdenum cofactor biosynthesis</keyword>
<keyword evidence="14" id="KW-1185">Reference proteome</keyword>
<dbReference type="GO" id="GO:0005829">
    <property type="term" value="C:cytosol"/>
    <property type="evidence" value="ECO:0007669"/>
    <property type="project" value="TreeGrafter"/>
</dbReference>
<evidence type="ECO:0000256" key="4">
    <source>
        <dbReference type="ARBA" id="ARBA00010763"/>
    </source>
</evidence>
<evidence type="ECO:0000256" key="10">
    <source>
        <dbReference type="ARBA" id="ARBA00047317"/>
    </source>
</evidence>